<name>A0ABY5GES9_9GAMM</name>
<protein>
    <submittedName>
        <fullName evidence="8">YtjB family periplasmic protein</fullName>
    </submittedName>
</protein>
<comment type="subcellular location">
    <subcellularLocation>
        <location evidence="1">Cell membrane</location>
    </subcellularLocation>
</comment>
<evidence type="ECO:0000256" key="2">
    <source>
        <dbReference type="ARBA" id="ARBA00005362"/>
    </source>
</evidence>
<evidence type="ECO:0000313" key="9">
    <source>
        <dbReference type="Proteomes" id="UP001057998"/>
    </source>
</evidence>
<organism evidence="8 9">
    <name type="scientific">Photobacterium atrarenae</name>
    <dbReference type="NCBI Taxonomy" id="865757"/>
    <lineage>
        <taxon>Bacteria</taxon>
        <taxon>Pseudomonadati</taxon>
        <taxon>Pseudomonadota</taxon>
        <taxon>Gammaproteobacteria</taxon>
        <taxon>Vibrionales</taxon>
        <taxon>Vibrionaceae</taxon>
        <taxon>Photobacterium</taxon>
    </lineage>
</organism>
<evidence type="ECO:0000313" key="8">
    <source>
        <dbReference type="EMBL" id="UTV27234.1"/>
    </source>
</evidence>
<sequence length="204" mass="22894">MMILKKMRLRRIWQLLVLIVSLGGLVTMLEYGADLNLRNYRALSDQTQTLSRMVVRQAAATAAQDMLDNDQNKLQALVQRLSQEPLILDASIYDLEGVTVAKTEEAMPLEQVTGIATPLSVASIGRQQVVEPIMAEDQVVGFVRITLEQGRLLEKAASQVEYMTNTVRGLILAALMIGFLLAYTFGRRKDIWHFPFLLTSNKQD</sequence>
<dbReference type="RefSeq" id="WP_255388448.1">
    <property type="nucleotide sequence ID" value="NZ_CP101508.1"/>
</dbReference>
<evidence type="ECO:0000256" key="5">
    <source>
        <dbReference type="ARBA" id="ARBA00022989"/>
    </source>
</evidence>
<dbReference type="EMBL" id="CP101508">
    <property type="protein sequence ID" value="UTV27234.1"/>
    <property type="molecule type" value="Genomic_DNA"/>
</dbReference>
<accession>A0ABY5GES9</accession>
<keyword evidence="3" id="KW-1003">Cell membrane</keyword>
<evidence type="ECO:0000256" key="3">
    <source>
        <dbReference type="ARBA" id="ARBA00022475"/>
    </source>
</evidence>
<keyword evidence="9" id="KW-1185">Reference proteome</keyword>
<dbReference type="InterPro" id="IPR019305">
    <property type="entry name" value="Uncharacterised_Smp"/>
</dbReference>
<reference evidence="8" key="1">
    <citation type="submission" date="2022-07" db="EMBL/GenBank/DDBJ databases">
        <title>Genome sequencing of Photobacterium atrarenae GJH2-4.</title>
        <authorList>
            <person name="Park S.-J."/>
        </authorList>
    </citation>
    <scope>NUCLEOTIDE SEQUENCE</scope>
    <source>
        <strain evidence="8">GJH2-4</strain>
    </source>
</reference>
<dbReference type="Proteomes" id="UP001057998">
    <property type="component" value="Chromosome 1"/>
</dbReference>
<evidence type="ECO:0000256" key="1">
    <source>
        <dbReference type="ARBA" id="ARBA00004236"/>
    </source>
</evidence>
<evidence type="ECO:0000256" key="4">
    <source>
        <dbReference type="ARBA" id="ARBA00022692"/>
    </source>
</evidence>
<evidence type="ECO:0000256" key="7">
    <source>
        <dbReference type="SAM" id="Phobius"/>
    </source>
</evidence>
<dbReference type="Gene3D" id="3.30.450.290">
    <property type="match status" value="1"/>
</dbReference>
<proteinExistence type="inferred from homology"/>
<evidence type="ECO:0000256" key="6">
    <source>
        <dbReference type="ARBA" id="ARBA00023136"/>
    </source>
</evidence>
<keyword evidence="4 7" id="KW-0812">Transmembrane</keyword>
<gene>
    <name evidence="8" type="ORF">NNL38_12975</name>
</gene>
<dbReference type="Pfam" id="PF10144">
    <property type="entry name" value="SMP_2"/>
    <property type="match status" value="1"/>
</dbReference>
<feature type="transmembrane region" description="Helical" evidence="7">
    <location>
        <begin position="167"/>
        <end position="186"/>
    </location>
</feature>
<keyword evidence="5 7" id="KW-1133">Transmembrane helix</keyword>
<keyword evidence="6 7" id="KW-0472">Membrane</keyword>
<comment type="similarity">
    <text evidence="2">Belongs to the Smp family.</text>
</comment>